<evidence type="ECO:0000256" key="1">
    <source>
        <dbReference type="SAM" id="SignalP"/>
    </source>
</evidence>
<feature type="chain" id="PRO_5047147130" description="Surface layer protein A domain-containing protein" evidence="1">
    <location>
        <begin position="32"/>
        <end position="266"/>
    </location>
</feature>
<keyword evidence="3" id="KW-1185">Reference proteome</keyword>
<protein>
    <recommendedName>
        <fullName evidence="4">Surface layer protein A domain-containing protein</fullName>
    </recommendedName>
</protein>
<sequence length="266" mass="30165">MKKSTVTTRIFCLSLVVSFLLAIGLPITAQADTWKKIQWVTLTEDVTVKKINNRTQHVVSQSVAKSGKYYLLRREKGPNLWVLHSGKYTTNGTYTYAVNRKKNVYYWYAHGKHPTKPANFKFAKFSQFSTSTYRPGYADIYMDGSQKFYSGQPHTKAVFKLTDNLHPLQVKRSATSSTTLDVLFNGKSAQVTPTNKDALSVYPYNSEKLDYESVISQASPYSGKAVLPKGFNMKKITWWDQTGVDADGDDTDAYYRLVHGGWVYID</sequence>
<reference evidence="3" key="1">
    <citation type="journal article" date="2019" name="Int. J. Syst. Evol. Microbiol.">
        <title>The Global Catalogue of Microorganisms (GCM) 10K type strain sequencing project: providing services to taxonomists for standard genome sequencing and annotation.</title>
        <authorList>
            <consortium name="The Broad Institute Genomics Platform"/>
            <consortium name="The Broad Institute Genome Sequencing Center for Infectious Disease"/>
            <person name="Wu L."/>
            <person name="Ma J."/>
        </authorList>
    </citation>
    <scope>NUCLEOTIDE SEQUENCE [LARGE SCALE GENOMIC DNA]</scope>
    <source>
        <strain evidence="3">CCM 8908</strain>
    </source>
</reference>
<comment type="caution">
    <text evidence="2">The sequence shown here is derived from an EMBL/GenBank/DDBJ whole genome shotgun (WGS) entry which is preliminary data.</text>
</comment>
<evidence type="ECO:0008006" key="4">
    <source>
        <dbReference type="Google" id="ProtNLM"/>
    </source>
</evidence>
<accession>A0ABW1TDW8</accession>
<evidence type="ECO:0000313" key="3">
    <source>
        <dbReference type="Proteomes" id="UP001596283"/>
    </source>
</evidence>
<organism evidence="2 3">
    <name type="scientific">Levilactobacillus fujinensis</name>
    <dbReference type="NCBI Taxonomy" id="2486024"/>
    <lineage>
        <taxon>Bacteria</taxon>
        <taxon>Bacillati</taxon>
        <taxon>Bacillota</taxon>
        <taxon>Bacilli</taxon>
        <taxon>Lactobacillales</taxon>
        <taxon>Lactobacillaceae</taxon>
        <taxon>Levilactobacillus</taxon>
    </lineage>
</organism>
<proteinExistence type="predicted"/>
<dbReference type="Proteomes" id="UP001596283">
    <property type="component" value="Unassembled WGS sequence"/>
</dbReference>
<gene>
    <name evidence="2" type="ORF">ACFP1C_02800</name>
</gene>
<feature type="signal peptide" evidence="1">
    <location>
        <begin position="1"/>
        <end position="31"/>
    </location>
</feature>
<dbReference type="EMBL" id="JBHSSI010000022">
    <property type="protein sequence ID" value="MFC6259865.1"/>
    <property type="molecule type" value="Genomic_DNA"/>
</dbReference>
<dbReference type="RefSeq" id="WP_125685458.1">
    <property type="nucleotide sequence ID" value="NZ_JBHSSI010000022.1"/>
</dbReference>
<evidence type="ECO:0000313" key="2">
    <source>
        <dbReference type="EMBL" id="MFC6259865.1"/>
    </source>
</evidence>
<keyword evidence="1" id="KW-0732">Signal</keyword>
<name>A0ABW1TDW8_9LACO</name>